<keyword evidence="3" id="KW-1133">Transmembrane helix</keyword>
<feature type="transmembrane region" description="Helical" evidence="3">
    <location>
        <begin position="12"/>
        <end position="34"/>
    </location>
</feature>
<keyword evidence="5" id="KW-1185">Reference proteome</keyword>
<reference evidence="5" key="1">
    <citation type="submission" date="2018-11" db="EMBL/GenBank/DDBJ databases">
        <title>Complete genome sequence of Paenibacillus sp. ML311-T8.</title>
        <authorList>
            <person name="Nam Y.-D."/>
            <person name="Kang J."/>
            <person name="Chung W.-H."/>
            <person name="Park Y.S."/>
        </authorList>
    </citation>
    <scope>NUCLEOTIDE SEQUENCE [LARGE SCALE GENOMIC DNA]</scope>
    <source>
        <strain evidence="5">ML311-T8</strain>
    </source>
</reference>
<dbReference type="AlphaFoldDB" id="A0A6B8RMU1"/>
<dbReference type="GO" id="GO:0030420">
    <property type="term" value="P:establishment of competence for transformation"/>
    <property type="evidence" value="ECO:0007669"/>
    <property type="project" value="UniProtKB-KW"/>
</dbReference>
<sequence length="173" mass="19496">MNSRHEKEGGFSLIEVLASIVILSIASLTMTAFFNSAMTYNKGNQNKTVMVNIARNVLVYMEKQDFVKMKGYFVNNPIPDKMSLSYTDCNHTQCGTPEFQKLFINSSSLVEVLNPVVNNIPYHVTIEYQPDNVNPDLNKYLLPIVVKVSNIDPIQSNHRSSEVEGYITSGDIR</sequence>
<dbReference type="RefSeq" id="WP_155701769.1">
    <property type="nucleotide sequence ID" value="NZ_CP034235.1"/>
</dbReference>
<evidence type="ECO:0000313" key="5">
    <source>
        <dbReference type="Proteomes" id="UP000426246"/>
    </source>
</evidence>
<evidence type="ECO:0000256" key="2">
    <source>
        <dbReference type="ARBA" id="ARBA00023287"/>
    </source>
</evidence>
<gene>
    <name evidence="4" type="ORF">EHS13_18325</name>
</gene>
<name>A0A6B8RMU1_9BACL</name>
<keyword evidence="3" id="KW-0472">Membrane</keyword>
<dbReference type="NCBIfam" id="TIGR02532">
    <property type="entry name" value="IV_pilin_GFxxxE"/>
    <property type="match status" value="1"/>
</dbReference>
<dbReference type="OrthoDB" id="2456766at2"/>
<organism evidence="4 5">
    <name type="scientific">Paenibacillus psychroresistens</name>
    <dbReference type="NCBI Taxonomy" id="1778678"/>
    <lineage>
        <taxon>Bacteria</taxon>
        <taxon>Bacillati</taxon>
        <taxon>Bacillota</taxon>
        <taxon>Bacilli</taxon>
        <taxon>Bacillales</taxon>
        <taxon>Paenibacillaceae</taxon>
        <taxon>Paenibacillus</taxon>
    </lineage>
</organism>
<dbReference type="EMBL" id="CP034235">
    <property type="protein sequence ID" value="QGQ96696.1"/>
    <property type="molecule type" value="Genomic_DNA"/>
</dbReference>
<evidence type="ECO:0000256" key="1">
    <source>
        <dbReference type="ARBA" id="ARBA00004241"/>
    </source>
</evidence>
<dbReference type="Pfam" id="PF07963">
    <property type="entry name" value="N_methyl"/>
    <property type="match status" value="1"/>
</dbReference>
<accession>A0A6B8RMU1</accession>
<dbReference type="GO" id="GO:0009986">
    <property type="term" value="C:cell surface"/>
    <property type="evidence" value="ECO:0007669"/>
    <property type="project" value="UniProtKB-SubCell"/>
</dbReference>
<evidence type="ECO:0000256" key="3">
    <source>
        <dbReference type="SAM" id="Phobius"/>
    </source>
</evidence>
<evidence type="ECO:0000313" key="4">
    <source>
        <dbReference type="EMBL" id="QGQ96696.1"/>
    </source>
</evidence>
<dbReference type="PROSITE" id="PS00409">
    <property type="entry name" value="PROKAR_NTER_METHYL"/>
    <property type="match status" value="1"/>
</dbReference>
<dbReference type="KEGG" id="ppsc:EHS13_18325"/>
<comment type="subcellular location">
    <subcellularLocation>
        <location evidence="1">Cell surface</location>
    </subcellularLocation>
</comment>
<keyword evidence="3" id="KW-0812">Transmembrane</keyword>
<dbReference type="InterPro" id="IPR012902">
    <property type="entry name" value="N_methyl_site"/>
</dbReference>
<protein>
    <submittedName>
        <fullName evidence="4">Prepilin-type N-terminal cleavage/methylation domain-containing protein</fullName>
    </submittedName>
</protein>
<keyword evidence="2" id="KW-0178">Competence</keyword>
<dbReference type="Proteomes" id="UP000426246">
    <property type="component" value="Chromosome"/>
</dbReference>
<proteinExistence type="predicted"/>